<keyword evidence="4" id="KW-1185">Reference proteome</keyword>
<feature type="region of interest" description="Disordered" evidence="1">
    <location>
        <begin position="77"/>
        <end position="173"/>
    </location>
</feature>
<proteinExistence type="predicted"/>
<reference evidence="3" key="1">
    <citation type="submission" date="2014-11" db="EMBL/GenBank/DDBJ databases">
        <authorList>
            <person name="Hornung B.V."/>
        </authorList>
    </citation>
    <scope>NUCLEOTIDE SEQUENCE</scope>
    <source>
        <strain evidence="3">INE</strain>
    </source>
</reference>
<dbReference type="Proteomes" id="UP001071230">
    <property type="component" value="Unassembled WGS sequence"/>
</dbReference>
<dbReference type="EMBL" id="CDGJ01000095">
    <property type="protein sequence ID" value="CEJ08818.1"/>
    <property type="molecule type" value="Genomic_DNA"/>
</dbReference>
<evidence type="ECO:0000256" key="1">
    <source>
        <dbReference type="SAM" id="MobiDB-lite"/>
    </source>
</evidence>
<sequence length="223" mass="24657">MKLRERTQRKFMDFFEEKAQMHQGEPFELAYSEIQRETGAASVTLKRAIHALVEDQVLEVEPGRNSRYGKFHYLGQLSGQEQPGQDEEVSQDKAKESSPAASTWADESQEVLAGTGERELGGNGRKEAGQAQMNKGAGTSAEETTQVEQGTGAEGRVASLSEDGAKIVSSPEPAPYEAAELRRDVEELSGVTSHLWRRVRHQEAAIALLQERLAALEDKVYKR</sequence>
<gene>
    <name evidence="2" type="ORF">DEACI_1926</name>
    <name evidence="3" type="ORF">DEACI_3299</name>
</gene>
<dbReference type="Proteomes" id="UP000836597">
    <property type="component" value="Chromosome"/>
</dbReference>
<evidence type="ECO:0000313" key="2">
    <source>
        <dbReference type="EMBL" id="CAA7601272.1"/>
    </source>
</evidence>
<name>A0A8S0WFQ9_9FIRM</name>
<organism evidence="2">
    <name type="scientific">Acididesulfobacillus acetoxydans</name>
    <dbReference type="NCBI Taxonomy" id="1561005"/>
    <lineage>
        <taxon>Bacteria</taxon>
        <taxon>Bacillati</taxon>
        <taxon>Bacillota</taxon>
        <taxon>Clostridia</taxon>
        <taxon>Eubacteriales</taxon>
        <taxon>Peptococcaceae</taxon>
        <taxon>Acididesulfobacillus</taxon>
    </lineage>
</organism>
<accession>A0A8S0WFQ9</accession>
<protein>
    <submittedName>
        <fullName evidence="2">Uncharacterized protein</fullName>
    </submittedName>
</protein>
<dbReference type="EMBL" id="LR746496">
    <property type="protein sequence ID" value="CAA7601272.1"/>
    <property type="molecule type" value="Genomic_DNA"/>
</dbReference>
<dbReference type="KEGG" id="aacx:DEACI_1926"/>
<reference evidence="2" key="2">
    <citation type="submission" date="2020-01" db="EMBL/GenBank/DDBJ databases">
        <authorList>
            <person name="Hornung B."/>
        </authorList>
    </citation>
    <scope>NUCLEOTIDE SEQUENCE</scope>
    <source>
        <strain evidence="2">PacBioINE</strain>
    </source>
</reference>
<feature type="compositionally biased region" description="Basic and acidic residues" evidence="1">
    <location>
        <begin position="116"/>
        <end position="128"/>
    </location>
</feature>
<dbReference type="AlphaFoldDB" id="A0A8S0WFQ9"/>
<evidence type="ECO:0000313" key="4">
    <source>
        <dbReference type="Proteomes" id="UP001071230"/>
    </source>
</evidence>
<evidence type="ECO:0000313" key="3">
    <source>
        <dbReference type="EMBL" id="CEJ08818.1"/>
    </source>
</evidence>